<keyword evidence="3" id="KW-0804">Transcription</keyword>
<dbReference type="CDD" id="cd07377">
    <property type="entry name" value="WHTH_GntR"/>
    <property type="match status" value="1"/>
</dbReference>
<dbReference type="InterPro" id="IPR011663">
    <property type="entry name" value="UTRA"/>
</dbReference>
<accession>A0A2V1K4Z0</accession>
<dbReference type="SUPFAM" id="SSF64288">
    <property type="entry name" value="Chorismate lyase-like"/>
    <property type="match status" value="1"/>
</dbReference>
<gene>
    <name evidence="5" type="ORF">DD236_10655</name>
</gene>
<protein>
    <submittedName>
        <fullName evidence="5">GntR family transcriptional regulator</fullName>
    </submittedName>
</protein>
<dbReference type="InterPro" id="IPR036390">
    <property type="entry name" value="WH_DNA-bd_sf"/>
</dbReference>
<dbReference type="Pfam" id="PF07702">
    <property type="entry name" value="UTRA"/>
    <property type="match status" value="1"/>
</dbReference>
<keyword evidence="2" id="KW-0238">DNA-binding</keyword>
<dbReference type="SUPFAM" id="SSF46785">
    <property type="entry name" value="Winged helix' DNA-binding domain"/>
    <property type="match status" value="1"/>
</dbReference>
<dbReference type="InterPro" id="IPR050679">
    <property type="entry name" value="Bact_HTH_transcr_reg"/>
</dbReference>
<dbReference type="EMBL" id="QETB01000006">
    <property type="protein sequence ID" value="PWF24617.1"/>
    <property type="molecule type" value="Genomic_DNA"/>
</dbReference>
<feature type="domain" description="HTH gntR-type" evidence="4">
    <location>
        <begin position="9"/>
        <end position="75"/>
    </location>
</feature>
<dbReference type="Gene3D" id="1.10.10.10">
    <property type="entry name" value="Winged helix-like DNA-binding domain superfamily/Winged helix DNA-binding domain"/>
    <property type="match status" value="1"/>
</dbReference>
<sequence>MSDPTRTFAPRYFEIAQALRARAGKLHPHDSLPSDAELCSEFGVSRMTARAAVQELVNDGLVYREPGRGTFVSPPVVDRQLSNLLGFNAEMRAKGLAPSSVLISAEIAPGTKTQLQMLYLEPGSEVLNILRLRKADDVPLVLDLNTLPAKFAGVLETDLDTGSLHSALIAEGAVPSQGTSTITAEGATQTDAKHLGLDASSPLVVERRLIRDPHGTPIEWTESRYVPERYSITAQFTVELPPQG</sequence>
<dbReference type="SMART" id="SM00866">
    <property type="entry name" value="UTRA"/>
    <property type="match status" value="1"/>
</dbReference>
<evidence type="ECO:0000256" key="1">
    <source>
        <dbReference type="ARBA" id="ARBA00023015"/>
    </source>
</evidence>
<dbReference type="GO" id="GO:0003677">
    <property type="term" value="F:DNA binding"/>
    <property type="evidence" value="ECO:0007669"/>
    <property type="project" value="UniProtKB-KW"/>
</dbReference>
<dbReference type="PANTHER" id="PTHR44846:SF1">
    <property type="entry name" value="MANNOSYL-D-GLYCERATE TRANSPORT_METABOLISM SYSTEM REPRESSOR MNGR-RELATED"/>
    <property type="match status" value="1"/>
</dbReference>
<dbReference type="SMART" id="SM00345">
    <property type="entry name" value="HTH_GNTR"/>
    <property type="match status" value="1"/>
</dbReference>
<evidence type="ECO:0000256" key="3">
    <source>
        <dbReference type="ARBA" id="ARBA00023163"/>
    </source>
</evidence>
<keyword evidence="6" id="KW-1185">Reference proteome</keyword>
<evidence type="ECO:0000313" key="5">
    <source>
        <dbReference type="EMBL" id="PWF24617.1"/>
    </source>
</evidence>
<reference evidence="6" key="1">
    <citation type="submission" date="2018-05" db="EMBL/GenBank/DDBJ databases">
        <authorList>
            <person name="Li Y."/>
        </authorList>
    </citation>
    <scope>NUCLEOTIDE SEQUENCE [LARGE SCALE GENOMIC DNA]</scope>
    <source>
        <strain evidence="6">sk1b4</strain>
    </source>
</reference>
<dbReference type="PRINTS" id="PR00035">
    <property type="entry name" value="HTHGNTR"/>
</dbReference>
<evidence type="ECO:0000313" key="6">
    <source>
        <dbReference type="Proteomes" id="UP000245283"/>
    </source>
</evidence>
<evidence type="ECO:0000259" key="4">
    <source>
        <dbReference type="PROSITE" id="PS50949"/>
    </source>
</evidence>
<comment type="caution">
    <text evidence="5">The sequence shown here is derived from an EMBL/GenBank/DDBJ whole genome shotgun (WGS) entry which is preliminary data.</text>
</comment>
<keyword evidence="1" id="KW-0805">Transcription regulation</keyword>
<dbReference type="Proteomes" id="UP000245283">
    <property type="component" value="Unassembled WGS sequence"/>
</dbReference>
<dbReference type="AlphaFoldDB" id="A0A2V1K4Z0"/>
<dbReference type="InterPro" id="IPR000524">
    <property type="entry name" value="Tscrpt_reg_HTH_GntR"/>
</dbReference>
<organism evidence="5 6">
    <name type="scientific">Ancrocorticia populi</name>
    <dbReference type="NCBI Taxonomy" id="2175228"/>
    <lineage>
        <taxon>Bacteria</taxon>
        <taxon>Bacillati</taxon>
        <taxon>Actinomycetota</taxon>
        <taxon>Actinomycetes</taxon>
        <taxon>Actinomycetales</taxon>
        <taxon>Actinomycetaceae</taxon>
        <taxon>Ancrocorticia</taxon>
    </lineage>
</organism>
<dbReference type="RefSeq" id="WP_109094513.1">
    <property type="nucleotide sequence ID" value="NZ_CAMELQ010000032.1"/>
</dbReference>
<dbReference type="PROSITE" id="PS50949">
    <property type="entry name" value="HTH_GNTR"/>
    <property type="match status" value="1"/>
</dbReference>
<dbReference type="OrthoDB" id="7363114at2"/>
<dbReference type="Gene3D" id="3.40.1410.10">
    <property type="entry name" value="Chorismate lyase-like"/>
    <property type="match status" value="1"/>
</dbReference>
<name>A0A2V1K4Z0_9ACTO</name>
<proteinExistence type="predicted"/>
<dbReference type="InterPro" id="IPR036388">
    <property type="entry name" value="WH-like_DNA-bd_sf"/>
</dbReference>
<dbReference type="PANTHER" id="PTHR44846">
    <property type="entry name" value="MANNOSYL-D-GLYCERATE TRANSPORT/METABOLISM SYSTEM REPRESSOR MNGR-RELATED"/>
    <property type="match status" value="1"/>
</dbReference>
<dbReference type="GO" id="GO:0003700">
    <property type="term" value="F:DNA-binding transcription factor activity"/>
    <property type="evidence" value="ECO:0007669"/>
    <property type="project" value="InterPro"/>
</dbReference>
<dbReference type="GO" id="GO:0045892">
    <property type="term" value="P:negative regulation of DNA-templated transcription"/>
    <property type="evidence" value="ECO:0007669"/>
    <property type="project" value="TreeGrafter"/>
</dbReference>
<evidence type="ECO:0000256" key="2">
    <source>
        <dbReference type="ARBA" id="ARBA00023125"/>
    </source>
</evidence>
<dbReference type="InterPro" id="IPR028978">
    <property type="entry name" value="Chorismate_lyase_/UTRA_dom_sf"/>
</dbReference>
<dbReference type="Pfam" id="PF00392">
    <property type="entry name" value="GntR"/>
    <property type="match status" value="1"/>
</dbReference>